<evidence type="ECO:0000313" key="11">
    <source>
        <dbReference type="EMBL" id="KAF4628648.1"/>
    </source>
</evidence>
<dbReference type="GO" id="GO:0006281">
    <property type="term" value="P:DNA repair"/>
    <property type="evidence" value="ECO:0007669"/>
    <property type="project" value="UniProtKB-KW"/>
</dbReference>
<feature type="compositionally biased region" description="Polar residues" evidence="7">
    <location>
        <begin position="240"/>
        <end position="264"/>
    </location>
</feature>
<feature type="compositionally biased region" description="Low complexity" evidence="7">
    <location>
        <begin position="93"/>
        <end position="110"/>
    </location>
</feature>
<evidence type="ECO:0000256" key="7">
    <source>
        <dbReference type="SAM" id="MobiDB-lite"/>
    </source>
</evidence>
<sequence>MSVQESPRPLKRSHDNFEGLADSEERQTTPRNTIEISPAHEEQQMMTSTTYAVPSSSLGPRDPSPARSNSGSLSDLGPTTPSCGDSLMVTSVAPENSANNSPSAFAALGTAPPPTKKTKLTFQEREMKRIQKEIKEQERAEERAKKEAERQAYAEEKARRDAEKEAERKRKEAEKEEKRLAQEAEKAAREEKRRQKEERKQKEDEAKRKKERSQAKLSNFFTPKPTTGRAGSVDSRERSSMSPAPSNPSLVAASTTVSNTPNKPQKTEYEKTFPDFFIHKDVTVAANNRFERDEEGTEAIQNTLDSYVLGNRSPSRQHPFDATFLFHLPSHDVPRGIRCMPVREIMAEFRGGSSRPIDLTTDSQNSHIKKMQDLLRKVPFKILQFREDVRPPYRGTYTSRPVSGMAKLARNPLRRDLPNTNYDYDSEAEWVEDEDAEDCNSDGEEEEDIEDTDEMDGFLDDENDDTANSRRMVLQGDLEPVSTGLCWEDRRKRNTNVKMMPYRMEIIIGEFFFFRSMSNLTAADHTMKTIDPFSTAYWEPRPVTAMDPPRMPLTAMKTPNSINQAAKPVKPFFSNASIINSTPSQPVQHVGKDNKPKKLLPAEVLSDFRAAIQGNNLSKVGLVEVLKKQFPSHSAQAIKNTLEMIAKRVGNKEVDKRWVLVDNPAV</sequence>
<dbReference type="AlphaFoldDB" id="A0A8H4VZK4"/>
<dbReference type="CDD" id="cd22265">
    <property type="entry name" value="UDM1_RNF168"/>
    <property type="match status" value="1"/>
</dbReference>
<dbReference type="GO" id="GO:0006260">
    <property type="term" value="P:DNA replication"/>
    <property type="evidence" value="ECO:0007669"/>
    <property type="project" value="UniProtKB-KW"/>
</dbReference>
<feature type="compositionally biased region" description="Basic and acidic residues" evidence="7">
    <location>
        <begin position="122"/>
        <end position="214"/>
    </location>
</feature>
<dbReference type="GO" id="GO:0006334">
    <property type="term" value="P:nucleosome assembly"/>
    <property type="evidence" value="ECO:0007669"/>
    <property type="project" value="TreeGrafter"/>
</dbReference>
<dbReference type="Proteomes" id="UP000566819">
    <property type="component" value="Unassembled WGS sequence"/>
</dbReference>
<comment type="subcellular location">
    <subcellularLocation>
        <location evidence="1">Nucleus</location>
    </subcellularLocation>
</comment>
<proteinExistence type="predicted"/>
<gene>
    <name evidence="11" type="ORF">G7Y89_g9505</name>
</gene>
<dbReference type="Pfam" id="PF11600">
    <property type="entry name" value="CAF1A_acidic"/>
    <property type="match status" value="1"/>
</dbReference>
<keyword evidence="4" id="KW-0143">Chaperone</keyword>
<keyword evidence="3" id="KW-0227">DNA damage</keyword>
<dbReference type="OrthoDB" id="79480at2759"/>
<evidence type="ECO:0000313" key="12">
    <source>
        <dbReference type="Proteomes" id="UP000566819"/>
    </source>
</evidence>
<feature type="domain" description="Chromatin assembly factor 1 p150 subunit acidic region" evidence="8">
    <location>
        <begin position="117"/>
        <end position="233"/>
    </location>
</feature>
<feature type="domain" description="Chromatin assembly factor 1 subunit Cac1-like C-terminal" evidence="10">
    <location>
        <begin position="605"/>
        <end position="660"/>
    </location>
</feature>
<evidence type="ECO:0000256" key="5">
    <source>
        <dbReference type="ARBA" id="ARBA00023204"/>
    </source>
</evidence>
<evidence type="ECO:0000256" key="2">
    <source>
        <dbReference type="ARBA" id="ARBA00022705"/>
    </source>
</evidence>
<accession>A0A8H4VZK4</accession>
<keyword evidence="5" id="KW-0234">DNA repair</keyword>
<feature type="compositionally biased region" description="Polar residues" evidence="7">
    <location>
        <begin position="215"/>
        <end position="225"/>
    </location>
</feature>
<feature type="compositionally biased region" description="Polar residues" evidence="7">
    <location>
        <begin position="66"/>
        <end position="83"/>
    </location>
</feature>
<dbReference type="PANTHER" id="PTHR15272">
    <property type="entry name" value="CHROMATIN ASSEMBLY FACTOR 1 SUBUNIT A CAF-1 SUBUNIT A"/>
    <property type="match status" value="1"/>
</dbReference>
<evidence type="ECO:0000256" key="1">
    <source>
        <dbReference type="ARBA" id="ARBA00004123"/>
    </source>
</evidence>
<dbReference type="GO" id="GO:0005634">
    <property type="term" value="C:nucleus"/>
    <property type="evidence" value="ECO:0007669"/>
    <property type="project" value="UniProtKB-SubCell"/>
</dbReference>
<evidence type="ECO:0000256" key="3">
    <source>
        <dbReference type="ARBA" id="ARBA00022763"/>
    </source>
</evidence>
<feature type="compositionally biased region" description="Polar residues" evidence="7">
    <location>
        <begin position="44"/>
        <end position="58"/>
    </location>
</feature>
<evidence type="ECO:0000256" key="4">
    <source>
        <dbReference type="ARBA" id="ARBA00023186"/>
    </source>
</evidence>
<dbReference type="EMBL" id="JAAMPI010000782">
    <property type="protein sequence ID" value="KAF4628648.1"/>
    <property type="molecule type" value="Genomic_DNA"/>
</dbReference>
<feature type="region of interest" description="Disordered" evidence="7">
    <location>
        <begin position="425"/>
        <end position="465"/>
    </location>
</feature>
<dbReference type="Pfam" id="PF12253">
    <property type="entry name" value="CAF1A_dimeriz"/>
    <property type="match status" value="1"/>
</dbReference>
<feature type="compositionally biased region" description="Basic and acidic residues" evidence="7">
    <location>
        <begin position="12"/>
        <end position="28"/>
    </location>
</feature>
<reference evidence="11 12" key="1">
    <citation type="submission" date="2020-03" db="EMBL/GenBank/DDBJ databases">
        <title>Draft Genome Sequence of Cudoniella acicularis.</title>
        <authorList>
            <person name="Buettner E."/>
            <person name="Kellner H."/>
        </authorList>
    </citation>
    <scope>NUCLEOTIDE SEQUENCE [LARGE SCALE GENOMIC DNA]</scope>
    <source>
        <strain evidence="11 12">DSM 108380</strain>
    </source>
</reference>
<dbReference type="GO" id="GO:0033186">
    <property type="term" value="C:CAF-1 complex"/>
    <property type="evidence" value="ECO:0007669"/>
    <property type="project" value="TreeGrafter"/>
</dbReference>
<organism evidence="11 12">
    <name type="scientific">Cudoniella acicularis</name>
    <dbReference type="NCBI Taxonomy" id="354080"/>
    <lineage>
        <taxon>Eukaryota</taxon>
        <taxon>Fungi</taxon>
        <taxon>Dikarya</taxon>
        <taxon>Ascomycota</taxon>
        <taxon>Pezizomycotina</taxon>
        <taxon>Leotiomycetes</taxon>
        <taxon>Helotiales</taxon>
        <taxon>Tricladiaceae</taxon>
        <taxon>Cudoniella</taxon>
    </lineage>
</organism>
<evidence type="ECO:0000256" key="6">
    <source>
        <dbReference type="ARBA" id="ARBA00023242"/>
    </source>
</evidence>
<keyword evidence="6" id="KW-0539">Nucleus</keyword>
<dbReference type="InterPro" id="IPR022043">
    <property type="entry name" value="CAF1A_DD"/>
</dbReference>
<evidence type="ECO:0000259" key="10">
    <source>
        <dbReference type="Pfam" id="PF21796"/>
    </source>
</evidence>
<feature type="region of interest" description="Disordered" evidence="7">
    <location>
        <begin position="1"/>
        <end position="267"/>
    </location>
</feature>
<protein>
    <recommendedName>
        <fullName evidence="13">Chromatin assembly factor 1 subunit A</fullName>
    </recommendedName>
</protein>
<dbReference type="InterPro" id="IPR021644">
    <property type="entry name" value="CAF-1_p150_acidic"/>
</dbReference>
<evidence type="ECO:0008006" key="13">
    <source>
        <dbReference type="Google" id="ProtNLM"/>
    </source>
</evidence>
<comment type="caution">
    <text evidence="11">The sequence shown here is derived from an EMBL/GenBank/DDBJ whole genome shotgun (WGS) entry which is preliminary data.</text>
</comment>
<name>A0A8H4VZK4_9HELO</name>
<dbReference type="PANTHER" id="PTHR15272:SF0">
    <property type="entry name" value="CHROMATIN ASSEMBLY FACTOR 1 SUBUNIT A"/>
    <property type="match status" value="1"/>
</dbReference>
<evidence type="ECO:0000259" key="8">
    <source>
        <dbReference type="Pfam" id="PF11600"/>
    </source>
</evidence>
<dbReference type="InterPro" id="IPR048800">
    <property type="entry name" value="Cac1-like_C"/>
</dbReference>
<dbReference type="Pfam" id="PF21796">
    <property type="entry name" value="Cac1_C"/>
    <property type="match status" value="1"/>
</dbReference>
<feature type="domain" description="Chromatin assembly factor 1 subunit A dimerization" evidence="9">
    <location>
        <begin position="381"/>
        <end position="454"/>
    </location>
</feature>
<keyword evidence="2" id="KW-0235">DNA replication</keyword>
<evidence type="ECO:0000259" key="9">
    <source>
        <dbReference type="Pfam" id="PF12253"/>
    </source>
</evidence>
<keyword evidence="12" id="KW-1185">Reference proteome</keyword>